<protein>
    <recommendedName>
        <fullName evidence="14">Acyl-ACP thioesterase</fullName>
    </recommendedName>
</protein>
<sequence>MNKYTKKLLMKSLQETYKIKSYEADLNAALKPQSMMLLMQELANLHADALGFGYDNLMEKGIIWVLSRSHVIFRRVPKWREEVYFKTWHKGSDKLFGLRDFIMTGEGGEEIATATTSWLIIGTESRRLQRIEQHIGNDHPSVNLVNAIEKPAPKLISPPELKLYRSRVVEFTDIDMNNHTNNARYMEWALDSIHDTIPSDGFISEFTVNFNHESKIGEKLDHFKCKTDKGAFFEAKNGETSVVQIEFKFSNAL</sequence>
<gene>
    <name evidence="13" type="ORF">SDC9_65959</name>
</gene>
<accession>A0A644XZ20</accession>
<comment type="similarity">
    <text evidence="2">Belongs to the acyl-ACP thioesterase family.</text>
</comment>
<evidence type="ECO:0000256" key="3">
    <source>
        <dbReference type="ARBA" id="ARBA00022516"/>
    </source>
</evidence>
<evidence type="ECO:0000259" key="12">
    <source>
        <dbReference type="Pfam" id="PF20791"/>
    </source>
</evidence>
<evidence type="ECO:0000256" key="8">
    <source>
        <dbReference type="ARBA" id="ARBA00022946"/>
    </source>
</evidence>
<dbReference type="GO" id="GO:0000036">
    <property type="term" value="F:acyl carrier activity"/>
    <property type="evidence" value="ECO:0007669"/>
    <property type="project" value="TreeGrafter"/>
</dbReference>
<evidence type="ECO:0000256" key="2">
    <source>
        <dbReference type="ARBA" id="ARBA00006500"/>
    </source>
</evidence>
<keyword evidence="3" id="KW-0444">Lipid biosynthesis</keyword>
<feature type="domain" description="Acyl-ACP thioesterase-like C-terminal" evidence="12">
    <location>
        <begin position="169"/>
        <end position="224"/>
    </location>
</feature>
<evidence type="ECO:0000256" key="9">
    <source>
        <dbReference type="ARBA" id="ARBA00023098"/>
    </source>
</evidence>
<dbReference type="InterPro" id="IPR029069">
    <property type="entry name" value="HotDog_dom_sf"/>
</dbReference>
<dbReference type="EMBL" id="VSSQ01003194">
    <property type="protein sequence ID" value="MPM19533.1"/>
    <property type="molecule type" value="Genomic_DNA"/>
</dbReference>
<dbReference type="GO" id="GO:0009507">
    <property type="term" value="C:chloroplast"/>
    <property type="evidence" value="ECO:0007669"/>
    <property type="project" value="UniProtKB-SubCell"/>
</dbReference>
<keyword evidence="6" id="KW-0378">Hydrolase</keyword>
<dbReference type="CDD" id="cd00586">
    <property type="entry name" value="4HBT"/>
    <property type="match status" value="1"/>
</dbReference>
<evidence type="ECO:0000256" key="10">
    <source>
        <dbReference type="ARBA" id="ARBA00023160"/>
    </source>
</evidence>
<keyword evidence="10" id="KW-0275">Fatty acid biosynthesis</keyword>
<dbReference type="GO" id="GO:0016297">
    <property type="term" value="F:fatty acyl-[ACP] hydrolase activity"/>
    <property type="evidence" value="ECO:0007669"/>
    <property type="project" value="InterPro"/>
</dbReference>
<keyword evidence="5" id="KW-0934">Plastid</keyword>
<evidence type="ECO:0000256" key="1">
    <source>
        <dbReference type="ARBA" id="ARBA00004229"/>
    </source>
</evidence>
<keyword evidence="9" id="KW-0443">Lipid metabolism</keyword>
<name>A0A644XZ20_9ZZZZ</name>
<dbReference type="InterPro" id="IPR049427">
    <property type="entry name" value="Acyl-ACP_TE_C"/>
</dbReference>
<dbReference type="Gene3D" id="3.10.129.10">
    <property type="entry name" value="Hotdog Thioesterase"/>
    <property type="match status" value="1"/>
</dbReference>
<evidence type="ECO:0008006" key="14">
    <source>
        <dbReference type="Google" id="ProtNLM"/>
    </source>
</evidence>
<evidence type="ECO:0000259" key="11">
    <source>
        <dbReference type="Pfam" id="PF01643"/>
    </source>
</evidence>
<dbReference type="InterPro" id="IPR045023">
    <property type="entry name" value="FATA/B"/>
</dbReference>
<proteinExistence type="inferred from homology"/>
<dbReference type="SUPFAM" id="SSF54637">
    <property type="entry name" value="Thioesterase/thiol ester dehydrase-isomerase"/>
    <property type="match status" value="2"/>
</dbReference>
<dbReference type="AlphaFoldDB" id="A0A644XZ20"/>
<feature type="domain" description="Acyl-ACP thioesterase N-terminal hotdog" evidence="11">
    <location>
        <begin position="12"/>
        <end position="135"/>
    </location>
</feature>
<keyword evidence="8" id="KW-0809">Transit peptide</keyword>
<evidence type="ECO:0000256" key="7">
    <source>
        <dbReference type="ARBA" id="ARBA00022832"/>
    </source>
</evidence>
<evidence type="ECO:0000256" key="5">
    <source>
        <dbReference type="ARBA" id="ARBA00022640"/>
    </source>
</evidence>
<organism evidence="13">
    <name type="scientific">bioreactor metagenome</name>
    <dbReference type="NCBI Taxonomy" id="1076179"/>
    <lineage>
        <taxon>unclassified sequences</taxon>
        <taxon>metagenomes</taxon>
        <taxon>ecological metagenomes</taxon>
    </lineage>
</organism>
<reference evidence="13" key="1">
    <citation type="submission" date="2019-08" db="EMBL/GenBank/DDBJ databases">
        <authorList>
            <person name="Kucharzyk K."/>
            <person name="Murdoch R.W."/>
            <person name="Higgins S."/>
            <person name="Loffler F."/>
        </authorList>
    </citation>
    <scope>NUCLEOTIDE SEQUENCE</scope>
</reference>
<keyword evidence="4" id="KW-0150">Chloroplast</keyword>
<dbReference type="PANTHER" id="PTHR31727:SF6">
    <property type="entry name" value="OLEOYL-ACYL CARRIER PROTEIN THIOESTERASE 1, CHLOROPLASTIC"/>
    <property type="match status" value="1"/>
</dbReference>
<dbReference type="Pfam" id="PF01643">
    <property type="entry name" value="Acyl-ACP_TE"/>
    <property type="match status" value="1"/>
</dbReference>
<keyword evidence="7" id="KW-0276">Fatty acid metabolism</keyword>
<dbReference type="InterPro" id="IPR002864">
    <property type="entry name" value="Acyl-ACP_thioesterase_NHD"/>
</dbReference>
<evidence type="ECO:0000256" key="4">
    <source>
        <dbReference type="ARBA" id="ARBA00022528"/>
    </source>
</evidence>
<dbReference type="PANTHER" id="PTHR31727">
    <property type="entry name" value="OLEOYL-ACYL CARRIER PROTEIN THIOESTERASE 1, CHLOROPLASTIC"/>
    <property type="match status" value="1"/>
</dbReference>
<evidence type="ECO:0000256" key="6">
    <source>
        <dbReference type="ARBA" id="ARBA00022801"/>
    </source>
</evidence>
<comment type="subcellular location">
    <subcellularLocation>
        <location evidence="1">Plastid</location>
        <location evidence="1">Chloroplast</location>
    </subcellularLocation>
</comment>
<dbReference type="Pfam" id="PF20791">
    <property type="entry name" value="Acyl-ACP_TE_C"/>
    <property type="match status" value="1"/>
</dbReference>
<comment type="caution">
    <text evidence="13">The sequence shown here is derived from an EMBL/GenBank/DDBJ whole genome shotgun (WGS) entry which is preliminary data.</text>
</comment>
<evidence type="ECO:0000313" key="13">
    <source>
        <dbReference type="EMBL" id="MPM19533.1"/>
    </source>
</evidence>